<accession>A0ABR7MHC2</accession>
<dbReference type="Gene3D" id="2.40.160.50">
    <property type="entry name" value="membrane protein fhac: a member of the omp85/tpsb transporter family"/>
    <property type="match status" value="1"/>
</dbReference>
<proteinExistence type="predicted"/>
<dbReference type="RefSeq" id="WP_187318750.1">
    <property type="nucleotide sequence ID" value="NZ_JACSCY010000003.1"/>
</dbReference>
<evidence type="ECO:0008006" key="3">
    <source>
        <dbReference type="Google" id="ProtNLM"/>
    </source>
</evidence>
<dbReference type="Proteomes" id="UP000622017">
    <property type="component" value="Unassembled WGS sequence"/>
</dbReference>
<gene>
    <name evidence="1" type="ORF">H8B15_05920</name>
</gene>
<evidence type="ECO:0000313" key="1">
    <source>
        <dbReference type="EMBL" id="MBC6610448.1"/>
    </source>
</evidence>
<keyword evidence="2" id="KW-1185">Reference proteome</keyword>
<sequence>MGLPLFSGWWWVLSGLLLAGVAPARAQTADTLRQQSAAPSAATSDDDRRDLGDVLTYFFPRLRPGVRDSTMTLESGHRFVSIIPVVSYTLQTRGLLQVAGNVAYQKPNANISTLVSALAVTQNKQVILTATSSIWTPGNRINWIGDWRLMHYPQNTYGLGTRTSTRRGVVNMEFDYLRIYQTMLRRILPNFYGGLGYQLDYHWGIESTSDGQEVVRISGYERGVMGSSVSSGAALNLLYDSRGNAINPQPGGAYVNLLYRPNLKLLGSTVTYQTLLLEARRYLRLREGSGNTLALWSYNSITLQGTPPYLDLPSTGWDTYNNTGRGFIQGRFRGKDMLYAEAEYRFRITRNRLLGGVAFGNAQTISEPVSNQFEKVVPAVGVGLRVAMNKLSRTNLAIDYGFGFDGSRALTFNVGEVF</sequence>
<reference evidence="1 2" key="1">
    <citation type="submission" date="2020-08" db="EMBL/GenBank/DDBJ databases">
        <title>Hymenobacter sp.</title>
        <authorList>
            <person name="Kim M.K."/>
        </authorList>
    </citation>
    <scope>NUCLEOTIDE SEQUENCE [LARGE SCALE GENOMIC DNA]</scope>
    <source>
        <strain evidence="1 2">BT507</strain>
    </source>
</reference>
<dbReference type="EMBL" id="JACSCY010000003">
    <property type="protein sequence ID" value="MBC6610448.1"/>
    <property type="molecule type" value="Genomic_DNA"/>
</dbReference>
<comment type="caution">
    <text evidence="1">The sequence shown here is derived from an EMBL/GenBank/DDBJ whole genome shotgun (WGS) entry which is preliminary data.</text>
</comment>
<protein>
    <recommendedName>
        <fullName evidence="3">Bacterial surface antigen (D15) domain-containing protein</fullName>
    </recommendedName>
</protein>
<evidence type="ECO:0000313" key="2">
    <source>
        <dbReference type="Proteomes" id="UP000622017"/>
    </source>
</evidence>
<name>A0ABR7MHC2_9BACT</name>
<organism evidence="1 2">
    <name type="scientific">Hymenobacter citatus</name>
    <dbReference type="NCBI Taxonomy" id="2763506"/>
    <lineage>
        <taxon>Bacteria</taxon>
        <taxon>Pseudomonadati</taxon>
        <taxon>Bacteroidota</taxon>
        <taxon>Cytophagia</taxon>
        <taxon>Cytophagales</taxon>
        <taxon>Hymenobacteraceae</taxon>
        <taxon>Hymenobacter</taxon>
    </lineage>
</organism>